<accession>A0A2T5G3D2</accession>
<proteinExistence type="predicted"/>
<dbReference type="AlphaFoldDB" id="A0A2T5G3D2"/>
<dbReference type="Proteomes" id="UP000244162">
    <property type="component" value="Unassembled WGS sequence"/>
</dbReference>
<evidence type="ECO:0000313" key="1">
    <source>
        <dbReference type="EMBL" id="PTQ13732.1"/>
    </source>
</evidence>
<dbReference type="InterPro" id="IPR021508">
    <property type="entry name" value="Gp17-like"/>
</dbReference>
<comment type="caution">
    <text evidence="1">The sequence shown here is derived from an EMBL/GenBank/DDBJ whole genome shotgun (WGS) entry which is preliminary data.</text>
</comment>
<dbReference type="Pfam" id="PF11367">
    <property type="entry name" value="Tail_completion_gp17"/>
    <property type="match status" value="1"/>
</dbReference>
<evidence type="ECO:0000313" key="2">
    <source>
        <dbReference type="Proteomes" id="UP000244162"/>
    </source>
</evidence>
<organism evidence="1 2">
    <name type="scientific">Sphingomonas oleivorans</name>
    <dbReference type="NCBI Taxonomy" id="1735121"/>
    <lineage>
        <taxon>Bacteria</taxon>
        <taxon>Pseudomonadati</taxon>
        <taxon>Pseudomonadota</taxon>
        <taxon>Alphaproteobacteria</taxon>
        <taxon>Sphingomonadales</taxon>
        <taxon>Sphingomonadaceae</taxon>
        <taxon>Sphingomonas</taxon>
    </lineage>
</organism>
<reference evidence="1 2" key="1">
    <citation type="submission" date="2017-09" db="EMBL/GenBank/DDBJ databases">
        <title>Sphingomonas panjinensis sp.nov., isolated from oil-contaminated soil.</title>
        <authorList>
            <person name="Wang L."/>
            <person name="Chen L."/>
        </authorList>
    </citation>
    <scope>NUCLEOTIDE SEQUENCE [LARGE SCALE GENOMIC DNA]</scope>
    <source>
        <strain evidence="1 2">FW-11</strain>
    </source>
</reference>
<sequence>MAKLATVPVRKAILTLLKADATLTAIVPASRIYPQSPPASHAWPFVRYGAPTAIPIVATRIDGSELSVAVHGFAKDRIVDGVLVETAEDHADRIGAAIAAALDRKMVTITTPYPARIRIRSTGCQLIADGGEADAYHAVQNFRVRVIG</sequence>
<dbReference type="Gene3D" id="3.30.2000.30">
    <property type="match status" value="1"/>
</dbReference>
<evidence type="ECO:0008006" key="3">
    <source>
        <dbReference type="Google" id="ProtNLM"/>
    </source>
</evidence>
<keyword evidence="2" id="KW-1185">Reference proteome</keyword>
<name>A0A2T5G3D2_9SPHN</name>
<gene>
    <name evidence="1" type="ORF">CLG96_00150</name>
</gene>
<dbReference type="RefSeq" id="WP_107965862.1">
    <property type="nucleotide sequence ID" value="NZ_NWBU01000003.1"/>
</dbReference>
<protein>
    <recommendedName>
        <fullName evidence="3">DUF3168 domain-containing protein</fullName>
    </recommendedName>
</protein>
<dbReference type="InterPro" id="IPR053745">
    <property type="entry name" value="Viral_Tail_Comp_sf"/>
</dbReference>
<dbReference type="EMBL" id="NWBU01000003">
    <property type="protein sequence ID" value="PTQ13732.1"/>
    <property type="molecule type" value="Genomic_DNA"/>
</dbReference>
<dbReference type="OrthoDB" id="7505973at2"/>